<dbReference type="PRINTS" id="PR00792">
    <property type="entry name" value="PEPSIN"/>
</dbReference>
<dbReference type="Pfam" id="PF00026">
    <property type="entry name" value="Asp"/>
    <property type="match status" value="1"/>
</dbReference>
<dbReference type="PROSITE" id="PS00141">
    <property type="entry name" value="ASP_PROTEASE"/>
    <property type="match status" value="1"/>
</dbReference>
<dbReference type="SUPFAM" id="SSF50630">
    <property type="entry name" value="Acid proteases"/>
    <property type="match status" value="1"/>
</dbReference>
<keyword evidence="5" id="KW-0964">Secreted</keyword>
<dbReference type="VEuPathDB" id="FungiDB:DEHA2D06710g"/>
<name>Q6BSS0_DEBHA</name>
<dbReference type="InterPro" id="IPR033121">
    <property type="entry name" value="PEPTIDASE_A1"/>
</dbReference>
<dbReference type="AlphaFoldDB" id="Q6BSS0"/>
<keyword evidence="10" id="KW-0865">Zymogen</keyword>
<evidence type="ECO:0000256" key="4">
    <source>
        <dbReference type="ARBA" id="ARBA00013207"/>
    </source>
</evidence>
<keyword evidence="17" id="KW-1185">Reference proteome</keyword>
<dbReference type="GO" id="GO:0005576">
    <property type="term" value="C:extracellular region"/>
    <property type="evidence" value="ECO:0007669"/>
    <property type="project" value="UniProtKB-SubCell"/>
</dbReference>
<accession>Q6BSS0</accession>
<evidence type="ECO:0000256" key="11">
    <source>
        <dbReference type="ARBA" id="ARBA00023157"/>
    </source>
</evidence>
<keyword evidence="7 14" id="KW-0732">Signal</keyword>
<feature type="active site" evidence="12">
    <location>
        <position position="83"/>
    </location>
</feature>
<evidence type="ECO:0000313" key="17">
    <source>
        <dbReference type="Proteomes" id="UP000000599"/>
    </source>
</evidence>
<dbReference type="InterPro" id="IPR033876">
    <property type="entry name" value="SAP-like"/>
</dbReference>
<dbReference type="Gene3D" id="2.40.70.10">
    <property type="entry name" value="Acid Proteases"/>
    <property type="match status" value="2"/>
</dbReference>
<dbReference type="eggNOG" id="KOG1339">
    <property type="taxonomic scope" value="Eukaryota"/>
</dbReference>
<evidence type="ECO:0000256" key="7">
    <source>
        <dbReference type="ARBA" id="ARBA00022729"/>
    </source>
</evidence>
<evidence type="ECO:0000256" key="14">
    <source>
        <dbReference type="SAM" id="SignalP"/>
    </source>
</evidence>
<feature type="chain" id="PRO_5004271140" description="candidapepsin" evidence="14">
    <location>
        <begin position="26"/>
        <end position="492"/>
    </location>
</feature>
<evidence type="ECO:0000256" key="2">
    <source>
        <dbReference type="ARBA" id="ARBA00004613"/>
    </source>
</evidence>
<dbReference type="PANTHER" id="PTHR47966:SF65">
    <property type="entry name" value="ASPARTIC-TYPE ENDOPEPTIDASE"/>
    <property type="match status" value="1"/>
</dbReference>
<dbReference type="PROSITE" id="PS51767">
    <property type="entry name" value="PEPTIDASE_A1"/>
    <property type="match status" value="1"/>
</dbReference>
<dbReference type="GO" id="GO:0006508">
    <property type="term" value="P:proteolysis"/>
    <property type="evidence" value="ECO:0007669"/>
    <property type="project" value="UniProtKB-KW"/>
</dbReference>
<evidence type="ECO:0000256" key="8">
    <source>
        <dbReference type="ARBA" id="ARBA00022750"/>
    </source>
</evidence>
<dbReference type="InterPro" id="IPR001461">
    <property type="entry name" value="Aspartic_peptidase_A1"/>
</dbReference>
<dbReference type="KEGG" id="dha:DEHA2D06710g"/>
<comment type="similarity">
    <text evidence="3 13">Belongs to the peptidase A1 family.</text>
</comment>
<evidence type="ECO:0000259" key="15">
    <source>
        <dbReference type="PROSITE" id="PS51767"/>
    </source>
</evidence>
<dbReference type="InterPro" id="IPR021109">
    <property type="entry name" value="Peptidase_aspartic_dom_sf"/>
</dbReference>
<reference evidence="16 17" key="1">
    <citation type="journal article" date="2004" name="Nature">
        <title>Genome evolution in yeasts.</title>
        <authorList>
            <consortium name="Genolevures"/>
            <person name="Dujon B."/>
            <person name="Sherman D."/>
            <person name="Fischer G."/>
            <person name="Durrens P."/>
            <person name="Casaregola S."/>
            <person name="Lafontaine I."/>
            <person name="de Montigny J."/>
            <person name="Marck C."/>
            <person name="Neuveglise C."/>
            <person name="Talla E."/>
            <person name="Goffard N."/>
            <person name="Frangeul L."/>
            <person name="Aigle M."/>
            <person name="Anthouard V."/>
            <person name="Babour A."/>
            <person name="Barbe V."/>
            <person name="Barnay S."/>
            <person name="Blanchin S."/>
            <person name="Beckerich J.M."/>
            <person name="Beyne E."/>
            <person name="Bleykasten C."/>
            <person name="Boisrame A."/>
            <person name="Boyer J."/>
            <person name="Cattolico L."/>
            <person name="Confanioleri F."/>
            <person name="de Daruvar A."/>
            <person name="Despons L."/>
            <person name="Fabre E."/>
            <person name="Fairhead C."/>
            <person name="Ferry-Dumazet H."/>
            <person name="Groppi A."/>
            <person name="Hantraye F."/>
            <person name="Hennequin C."/>
            <person name="Jauniaux N."/>
            <person name="Joyet P."/>
            <person name="Kachouri R."/>
            <person name="Kerrest A."/>
            <person name="Koszul R."/>
            <person name="Lemaire M."/>
            <person name="Lesur I."/>
            <person name="Ma L."/>
            <person name="Muller H."/>
            <person name="Nicaud J.M."/>
            <person name="Nikolski M."/>
            <person name="Oztas S."/>
            <person name="Ozier-Kalogeropoulos O."/>
            <person name="Pellenz S."/>
            <person name="Potier S."/>
            <person name="Richard G.F."/>
            <person name="Straub M.L."/>
            <person name="Suleau A."/>
            <person name="Swennene D."/>
            <person name="Tekaia F."/>
            <person name="Wesolowski-Louvel M."/>
            <person name="Westhof E."/>
            <person name="Wirth B."/>
            <person name="Zeniou-Meyer M."/>
            <person name="Zivanovic I."/>
            <person name="Bolotin-Fukuhara M."/>
            <person name="Thierry A."/>
            <person name="Bouchier C."/>
            <person name="Caudron B."/>
            <person name="Scarpelli C."/>
            <person name="Gaillardin C."/>
            <person name="Weissenbach J."/>
            <person name="Wincker P."/>
            <person name="Souciet J.L."/>
        </authorList>
    </citation>
    <scope>NUCLEOTIDE SEQUENCE [LARGE SCALE GENOMIC DNA]</scope>
    <source>
        <strain evidence="17">ATCC 36239 / CBS 767 / BCRC 21394 / JCM 1990 / NBRC 0083 / IGC 2968</strain>
    </source>
</reference>
<evidence type="ECO:0000256" key="6">
    <source>
        <dbReference type="ARBA" id="ARBA00022670"/>
    </source>
</evidence>
<feature type="signal peptide" evidence="14">
    <location>
        <begin position="1"/>
        <end position="25"/>
    </location>
</feature>
<keyword evidence="11" id="KW-1015">Disulfide bond</keyword>
<evidence type="ECO:0000313" key="16">
    <source>
        <dbReference type="EMBL" id="CAG86894.1"/>
    </source>
</evidence>
<dbReference type="CDD" id="cd05474">
    <property type="entry name" value="SAP_like"/>
    <property type="match status" value="1"/>
</dbReference>
<evidence type="ECO:0000256" key="12">
    <source>
        <dbReference type="PIRSR" id="PIRSR601461-1"/>
    </source>
</evidence>
<organism evidence="16 17">
    <name type="scientific">Debaryomyces hansenii (strain ATCC 36239 / CBS 767 / BCRC 21394 / JCM 1990 / NBRC 0083 / IGC 2968)</name>
    <name type="common">Yeast</name>
    <name type="synonym">Torulaspora hansenii</name>
    <dbReference type="NCBI Taxonomy" id="284592"/>
    <lineage>
        <taxon>Eukaryota</taxon>
        <taxon>Fungi</taxon>
        <taxon>Dikarya</taxon>
        <taxon>Ascomycota</taxon>
        <taxon>Saccharomycotina</taxon>
        <taxon>Pichiomycetes</taxon>
        <taxon>Debaryomycetaceae</taxon>
        <taxon>Debaryomyces</taxon>
    </lineage>
</organism>
<dbReference type="EMBL" id="CR382136">
    <property type="protein sequence ID" value="CAG86894.1"/>
    <property type="molecule type" value="Genomic_DNA"/>
</dbReference>
<keyword evidence="8 13" id="KW-0064">Aspartyl protease</keyword>
<dbReference type="EC" id="3.4.23.24" evidence="4"/>
<feature type="active site" evidence="12">
    <location>
        <position position="304"/>
    </location>
</feature>
<dbReference type="Proteomes" id="UP000000599">
    <property type="component" value="Chromosome D"/>
</dbReference>
<comment type="subcellular location">
    <subcellularLocation>
        <location evidence="2">Secreted</location>
    </subcellularLocation>
</comment>
<keyword evidence="9 13" id="KW-0378">Hydrolase</keyword>
<dbReference type="InterPro" id="IPR001969">
    <property type="entry name" value="Aspartic_peptidase_AS"/>
</dbReference>
<proteinExistence type="inferred from homology"/>
<dbReference type="GeneID" id="2901378"/>
<keyword evidence="6 13" id="KW-0645">Protease</keyword>
<dbReference type="PANTHER" id="PTHR47966">
    <property type="entry name" value="BETA-SITE APP-CLEAVING ENZYME, ISOFORM A-RELATED"/>
    <property type="match status" value="1"/>
</dbReference>
<dbReference type="GO" id="GO:0004190">
    <property type="term" value="F:aspartic-type endopeptidase activity"/>
    <property type="evidence" value="ECO:0007669"/>
    <property type="project" value="UniProtKB-KW"/>
</dbReference>
<gene>
    <name evidence="16" type="ordered locus">DEHA2D06710g</name>
</gene>
<dbReference type="OMA" id="NSEEPCY"/>
<evidence type="ECO:0000256" key="1">
    <source>
        <dbReference type="ARBA" id="ARBA00001675"/>
    </source>
</evidence>
<dbReference type="RefSeq" id="XP_458750.1">
    <property type="nucleotide sequence ID" value="XM_458750.1"/>
</dbReference>
<dbReference type="OrthoDB" id="771136at2759"/>
<dbReference type="InParanoid" id="Q6BSS0"/>
<evidence type="ECO:0000256" key="10">
    <source>
        <dbReference type="ARBA" id="ARBA00023145"/>
    </source>
</evidence>
<dbReference type="HOGENOM" id="CLU_013253_9_1_1"/>
<protein>
    <recommendedName>
        <fullName evidence="4">candidapepsin</fullName>
        <ecNumber evidence="4">3.4.23.24</ecNumber>
    </recommendedName>
</protein>
<evidence type="ECO:0000256" key="5">
    <source>
        <dbReference type="ARBA" id="ARBA00022525"/>
    </source>
</evidence>
<comment type="catalytic activity">
    <reaction evidence="1">
        <text>Preferential cleavage at the carboxyl of hydrophobic amino acids, but fails to cleave 15-Leu-|-Tyr-16, 16-Tyr-|-Leu-17 and 24-Phe-|-Phe-25 of insulin B chain. Activates trypsinogen, and degrades keratin.</text>
        <dbReference type="EC" id="3.4.23.24"/>
    </reaction>
</comment>
<evidence type="ECO:0000256" key="3">
    <source>
        <dbReference type="ARBA" id="ARBA00007447"/>
    </source>
</evidence>
<feature type="domain" description="Peptidase A1" evidence="15">
    <location>
        <begin position="65"/>
        <end position="405"/>
    </location>
</feature>
<sequence>MNMNFIRFISIIAFLKISFSHPTRSLETFNVGEQDLFNPIVERASASNNDGTISLSLNKVQTGVYVTTITVGTPPQSVLVAFDTGTSDTWVRLFNSSDCRNSEEPCYITEKIFFDAPKSTSFESLDSGFSMIYGAGEINGTWTKDTFQIGGVGIDALQFGAGDESRELPMIYGLVGLGLKKFESTYTFEYGIKFKVKNTYYNTEKRHVYDNLPARLKKDGTIKKNCYSVFYPDSGKTNCRIVFGGADTAKYNSLITVPIIQKAVGDWSDYNEASMLAVDLSQIYVTHGNDKAPILSKNYPTLIDTLTYLTVAPTSVVENLATLLGGKYFADIYGIVYTCNNDIKLGFEFSGNTLFAPAVKLSDKSGISCIFPITTNEDDYMILGGKFLTQFYTFFDLDDLQISIGNYKESKEKKVQAIDINEKAPKSKKVKNYSSTFDYSRSDKLSIHYTSAIYRKGGHGSSSFFNDIWNSTMYSLGQAWAYLRSWFNNKFS</sequence>
<evidence type="ECO:0000256" key="13">
    <source>
        <dbReference type="RuleBase" id="RU000454"/>
    </source>
</evidence>
<evidence type="ECO:0000256" key="9">
    <source>
        <dbReference type="ARBA" id="ARBA00022801"/>
    </source>
</evidence>